<gene>
    <name evidence="9" type="primary">thiE</name>
    <name evidence="13" type="ORF">BAA01_13885</name>
</gene>
<comment type="catalytic activity">
    <reaction evidence="7 9 10">
        <text>2-(2-carboxy-4-methylthiazol-5-yl)ethyl phosphate + 4-amino-2-methyl-5-(diphosphooxymethyl)pyrimidine + 2 H(+) = thiamine phosphate + CO2 + diphosphate</text>
        <dbReference type="Rhea" id="RHEA:47848"/>
        <dbReference type="ChEBI" id="CHEBI:15378"/>
        <dbReference type="ChEBI" id="CHEBI:16526"/>
        <dbReference type="ChEBI" id="CHEBI:33019"/>
        <dbReference type="ChEBI" id="CHEBI:37575"/>
        <dbReference type="ChEBI" id="CHEBI:57841"/>
        <dbReference type="ChEBI" id="CHEBI:62890"/>
        <dbReference type="EC" id="2.5.1.3"/>
    </reaction>
</comment>
<evidence type="ECO:0000256" key="11">
    <source>
        <dbReference type="RuleBase" id="RU004253"/>
    </source>
</evidence>
<comment type="catalytic activity">
    <reaction evidence="6 9 10">
        <text>4-methyl-5-(2-phosphooxyethyl)-thiazole + 4-amino-2-methyl-5-(diphosphooxymethyl)pyrimidine + H(+) = thiamine phosphate + diphosphate</text>
        <dbReference type="Rhea" id="RHEA:22328"/>
        <dbReference type="ChEBI" id="CHEBI:15378"/>
        <dbReference type="ChEBI" id="CHEBI:33019"/>
        <dbReference type="ChEBI" id="CHEBI:37575"/>
        <dbReference type="ChEBI" id="CHEBI:57841"/>
        <dbReference type="ChEBI" id="CHEBI:58296"/>
        <dbReference type="EC" id="2.5.1.3"/>
    </reaction>
</comment>
<dbReference type="InterPro" id="IPR022998">
    <property type="entry name" value="ThiamineP_synth_TenI"/>
</dbReference>
<evidence type="ECO:0000256" key="4">
    <source>
        <dbReference type="ARBA" id="ARBA00022842"/>
    </source>
</evidence>
<dbReference type="UniPathway" id="UPA00060">
    <property type="reaction ID" value="UER00141"/>
</dbReference>
<comment type="catalytic activity">
    <reaction evidence="8 9 10">
        <text>2-[(2R,5Z)-2-carboxy-4-methylthiazol-5(2H)-ylidene]ethyl phosphate + 4-amino-2-methyl-5-(diphosphooxymethyl)pyrimidine + 2 H(+) = thiamine phosphate + CO2 + diphosphate</text>
        <dbReference type="Rhea" id="RHEA:47844"/>
        <dbReference type="ChEBI" id="CHEBI:15378"/>
        <dbReference type="ChEBI" id="CHEBI:16526"/>
        <dbReference type="ChEBI" id="CHEBI:33019"/>
        <dbReference type="ChEBI" id="CHEBI:37575"/>
        <dbReference type="ChEBI" id="CHEBI:57841"/>
        <dbReference type="ChEBI" id="CHEBI:62899"/>
        <dbReference type="EC" id="2.5.1.3"/>
    </reaction>
</comment>
<dbReference type="GO" id="GO:0004789">
    <property type="term" value="F:thiamine-phosphate diphosphorylase activity"/>
    <property type="evidence" value="ECO:0007669"/>
    <property type="project" value="UniProtKB-UniRule"/>
</dbReference>
<organism evidence="13 14">
    <name type="scientific">Bacillus thermozeamaize</name>
    <dbReference type="NCBI Taxonomy" id="230954"/>
    <lineage>
        <taxon>Bacteria</taxon>
        <taxon>Bacillati</taxon>
        <taxon>Bacillota</taxon>
        <taxon>Bacilli</taxon>
        <taxon>Bacillales</taxon>
        <taxon>Bacillaceae</taxon>
        <taxon>Bacillus</taxon>
    </lineage>
</organism>
<dbReference type="GO" id="GO:0000287">
    <property type="term" value="F:magnesium ion binding"/>
    <property type="evidence" value="ECO:0007669"/>
    <property type="project" value="UniProtKB-UniRule"/>
</dbReference>
<dbReference type="CDD" id="cd00564">
    <property type="entry name" value="TMP_TenI"/>
    <property type="match status" value="1"/>
</dbReference>
<dbReference type="AlphaFoldDB" id="A0A1Y3PM02"/>
<feature type="binding site" evidence="9">
    <location>
        <position position="76"/>
    </location>
    <ligand>
        <name>4-amino-2-methyl-5-(diphosphooxymethyl)pyrimidine</name>
        <dbReference type="ChEBI" id="CHEBI:57841"/>
    </ligand>
</feature>
<protein>
    <recommendedName>
        <fullName evidence="9">Thiamine-phosphate synthase</fullName>
        <shortName evidence="9">TP synthase</shortName>
        <shortName evidence="9">TPS</shortName>
        <ecNumber evidence="9">2.5.1.3</ecNumber>
    </recommendedName>
    <alternativeName>
        <fullName evidence="9">Thiamine-phosphate pyrophosphorylase</fullName>
        <shortName evidence="9">TMP pyrophosphorylase</shortName>
        <shortName evidence="9">TMP-PPase</shortName>
    </alternativeName>
</protein>
<evidence type="ECO:0000256" key="1">
    <source>
        <dbReference type="ARBA" id="ARBA00005165"/>
    </source>
</evidence>
<feature type="binding site" evidence="9">
    <location>
        <position position="172"/>
    </location>
    <ligand>
        <name>2-[(2R,5Z)-2-carboxy-4-methylthiazol-5(2H)-ylidene]ethyl phosphate</name>
        <dbReference type="ChEBI" id="CHEBI:62899"/>
    </ligand>
</feature>
<evidence type="ECO:0000256" key="2">
    <source>
        <dbReference type="ARBA" id="ARBA00022679"/>
    </source>
</evidence>
<evidence type="ECO:0000256" key="9">
    <source>
        <dbReference type="HAMAP-Rule" id="MF_00097"/>
    </source>
</evidence>
<feature type="binding site" evidence="9">
    <location>
        <position position="144"/>
    </location>
    <ligand>
        <name>4-amino-2-methyl-5-(diphosphooxymethyl)pyrimidine</name>
        <dbReference type="ChEBI" id="CHEBI:57841"/>
    </ligand>
</feature>
<dbReference type="GO" id="GO:0009228">
    <property type="term" value="P:thiamine biosynthetic process"/>
    <property type="evidence" value="ECO:0007669"/>
    <property type="project" value="UniProtKB-KW"/>
</dbReference>
<accession>A0A1Y3PM02</accession>
<reference evidence="14" key="1">
    <citation type="submission" date="2016-06" db="EMBL/GenBank/DDBJ databases">
        <authorList>
            <person name="Nascimento L."/>
            <person name="Pereira R.V."/>
            <person name="Martins L.F."/>
            <person name="Quaggio R.B."/>
            <person name="Silva A.M."/>
            <person name="Setubal J.C."/>
        </authorList>
    </citation>
    <scope>NUCLEOTIDE SEQUENCE [LARGE SCALE GENOMIC DNA]</scope>
</reference>
<dbReference type="GO" id="GO:0005737">
    <property type="term" value="C:cytoplasm"/>
    <property type="evidence" value="ECO:0007669"/>
    <property type="project" value="TreeGrafter"/>
</dbReference>
<comment type="cofactor">
    <cofactor evidence="9">
        <name>Mg(2+)</name>
        <dbReference type="ChEBI" id="CHEBI:18420"/>
    </cofactor>
    <text evidence="9">Binds 1 Mg(2+) ion per subunit.</text>
</comment>
<sequence>MPESGWLEKKLAVYLCMPVKAGAQGMEALRIAEAAVAGGVTAIQLRDKESPLPEVLALGRKIRAICRENGVLFFVNDRVDLAMLLDADGVHVGQTDIPVAEARKLLGEKKWIGASAGSLEEAERAIAQGADYLGVGAIYATRSKADAGEPVGTGLIRDIRSRWAIPMVGIGGIKAENAAPVIEAGADGVAVISAIFDAADPEAAARQLRQAVEKTRAALPGWQHTVNGERHE</sequence>
<evidence type="ECO:0000256" key="5">
    <source>
        <dbReference type="ARBA" id="ARBA00022977"/>
    </source>
</evidence>
<keyword evidence="3 9" id="KW-0479">Metal-binding</keyword>
<dbReference type="EMBL" id="LZRT01000066">
    <property type="protein sequence ID" value="OUM88094.1"/>
    <property type="molecule type" value="Genomic_DNA"/>
</dbReference>
<feature type="binding site" evidence="9">
    <location>
        <position position="77"/>
    </location>
    <ligand>
        <name>Mg(2+)</name>
        <dbReference type="ChEBI" id="CHEBI:18420"/>
    </ligand>
</feature>
<comment type="function">
    <text evidence="9">Condenses 4-methyl-5-(beta-hydroxyethyl)thiazole monophosphate (THZ-P) and 2-methyl-4-amino-5-hydroxymethyl pyrimidine pyrophosphate (HMP-PP) to form thiamine monophosphate (TMP).</text>
</comment>
<dbReference type="InterPro" id="IPR034291">
    <property type="entry name" value="TMP_synthase"/>
</dbReference>
<dbReference type="EC" id="2.5.1.3" evidence="9"/>
<feature type="binding site" evidence="9">
    <location>
        <begin position="44"/>
        <end position="48"/>
    </location>
    <ligand>
        <name>4-amino-2-methyl-5-(diphosphooxymethyl)pyrimidine</name>
        <dbReference type="ChEBI" id="CHEBI:57841"/>
    </ligand>
</feature>
<evidence type="ECO:0000313" key="14">
    <source>
        <dbReference type="Proteomes" id="UP000196475"/>
    </source>
</evidence>
<comment type="pathway">
    <text evidence="1 9 11">Cofactor biosynthesis; thiamine diphosphate biosynthesis; thiamine phosphate from 4-amino-2-methyl-5-diphosphomethylpyrimidine and 4-methyl-5-(2-phosphoethyl)-thiazole: step 1/1.</text>
</comment>
<dbReference type="Gene3D" id="3.20.20.70">
    <property type="entry name" value="Aldolase class I"/>
    <property type="match status" value="1"/>
</dbReference>
<evidence type="ECO:0000256" key="7">
    <source>
        <dbReference type="ARBA" id="ARBA00047851"/>
    </source>
</evidence>
<dbReference type="Proteomes" id="UP000196475">
    <property type="component" value="Unassembled WGS sequence"/>
</dbReference>
<feature type="binding site" evidence="9">
    <location>
        <position position="96"/>
    </location>
    <ligand>
        <name>Mg(2+)</name>
        <dbReference type="ChEBI" id="CHEBI:18420"/>
    </ligand>
</feature>
<dbReference type="SUPFAM" id="SSF51391">
    <property type="entry name" value="Thiamin phosphate synthase"/>
    <property type="match status" value="1"/>
</dbReference>
<evidence type="ECO:0000313" key="13">
    <source>
        <dbReference type="EMBL" id="OUM88094.1"/>
    </source>
</evidence>
<dbReference type="InterPro" id="IPR013785">
    <property type="entry name" value="Aldolase_TIM"/>
</dbReference>
<keyword evidence="2 9" id="KW-0808">Transferase</keyword>
<dbReference type="InterPro" id="IPR036206">
    <property type="entry name" value="ThiamineP_synth_sf"/>
</dbReference>
<comment type="caution">
    <text evidence="13">The sequence shown here is derived from an EMBL/GenBank/DDBJ whole genome shotgun (WGS) entry which is preliminary data.</text>
</comment>
<feature type="binding site" evidence="9">
    <location>
        <begin position="192"/>
        <end position="193"/>
    </location>
    <ligand>
        <name>2-[(2R,5Z)-2-carboxy-4-methylthiazol-5(2H)-ylidene]ethyl phosphate</name>
        <dbReference type="ChEBI" id="CHEBI:62899"/>
    </ligand>
</feature>
<proteinExistence type="inferred from homology"/>
<feature type="binding site" evidence="9">
    <location>
        <position position="115"/>
    </location>
    <ligand>
        <name>4-amino-2-methyl-5-(diphosphooxymethyl)pyrimidine</name>
        <dbReference type="ChEBI" id="CHEBI:57841"/>
    </ligand>
</feature>
<evidence type="ECO:0000256" key="6">
    <source>
        <dbReference type="ARBA" id="ARBA00047334"/>
    </source>
</evidence>
<dbReference type="NCBIfam" id="TIGR00693">
    <property type="entry name" value="thiE"/>
    <property type="match status" value="1"/>
</dbReference>
<dbReference type="FunFam" id="3.20.20.70:FF:000096">
    <property type="entry name" value="Thiamine-phosphate synthase"/>
    <property type="match status" value="1"/>
</dbReference>
<evidence type="ECO:0000259" key="12">
    <source>
        <dbReference type="Pfam" id="PF02581"/>
    </source>
</evidence>
<dbReference type="PANTHER" id="PTHR20857:SF15">
    <property type="entry name" value="THIAMINE-PHOSPHATE SYNTHASE"/>
    <property type="match status" value="1"/>
</dbReference>
<keyword evidence="4 9" id="KW-0460">Magnesium</keyword>
<comment type="similarity">
    <text evidence="9 10">Belongs to the thiamine-phosphate synthase family.</text>
</comment>
<dbReference type="HAMAP" id="MF_00097">
    <property type="entry name" value="TMP_synthase"/>
    <property type="match status" value="1"/>
</dbReference>
<keyword evidence="5 9" id="KW-0784">Thiamine biosynthesis</keyword>
<feature type="binding site" evidence="9">
    <location>
        <begin position="141"/>
        <end position="143"/>
    </location>
    <ligand>
        <name>2-[(2R,5Z)-2-carboxy-4-methylthiazol-5(2H)-ylidene]ethyl phosphate</name>
        <dbReference type="ChEBI" id="CHEBI:62899"/>
    </ligand>
</feature>
<dbReference type="PANTHER" id="PTHR20857">
    <property type="entry name" value="THIAMINE-PHOSPHATE PYROPHOSPHORYLASE"/>
    <property type="match status" value="1"/>
</dbReference>
<feature type="domain" description="Thiamine phosphate synthase/TenI" evidence="12">
    <location>
        <begin position="22"/>
        <end position="195"/>
    </location>
</feature>
<dbReference type="Pfam" id="PF02581">
    <property type="entry name" value="TMP-TENI"/>
    <property type="match status" value="1"/>
</dbReference>
<dbReference type="GO" id="GO:0009229">
    <property type="term" value="P:thiamine diphosphate biosynthetic process"/>
    <property type="evidence" value="ECO:0007669"/>
    <property type="project" value="UniProtKB-UniRule"/>
</dbReference>
<evidence type="ECO:0000256" key="10">
    <source>
        <dbReference type="RuleBase" id="RU003826"/>
    </source>
</evidence>
<name>A0A1Y3PM02_9BACI</name>
<evidence type="ECO:0000256" key="3">
    <source>
        <dbReference type="ARBA" id="ARBA00022723"/>
    </source>
</evidence>
<evidence type="ECO:0000256" key="8">
    <source>
        <dbReference type="ARBA" id="ARBA00047883"/>
    </source>
</evidence>